<gene>
    <name evidence="2" type="ORF">ARMOST_15138</name>
</gene>
<feature type="compositionally biased region" description="Basic and acidic residues" evidence="1">
    <location>
        <begin position="84"/>
        <end position="101"/>
    </location>
</feature>
<feature type="compositionally biased region" description="Polar residues" evidence="1">
    <location>
        <begin position="62"/>
        <end position="75"/>
    </location>
</feature>
<sequence length="118" mass="12615">MASSGEIDSAITSSKTILASALAEPTRLCATLASIPAVSTSLPPDSPWGFLFPSSLPPLSSVSDPRQNCYDSSMSVERPASRVRYRENDTQSSRTVRERTRSTLRLSLAAARSVSPKA</sequence>
<evidence type="ECO:0000313" key="2">
    <source>
        <dbReference type="EMBL" id="SJL11730.1"/>
    </source>
</evidence>
<accession>A0A284RSL0</accession>
<dbReference type="EMBL" id="FUEG01000015">
    <property type="protein sequence ID" value="SJL11730.1"/>
    <property type="molecule type" value="Genomic_DNA"/>
</dbReference>
<evidence type="ECO:0000256" key="1">
    <source>
        <dbReference type="SAM" id="MobiDB-lite"/>
    </source>
</evidence>
<organism evidence="2 3">
    <name type="scientific">Armillaria ostoyae</name>
    <name type="common">Armillaria root rot fungus</name>
    <dbReference type="NCBI Taxonomy" id="47428"/>
    <lineage>
        <taxon>Eukaryota</taxon>
        <taxon>Fungi</taxon>
        <taxon>Dikarya</taxon>
        <taxon>Basidiomycota</taxon>
        <taxon>Agaricomycotina</taxon>
        <taxon>Agaricomycetes</taxon>
        <taxon>Agaricomycetidae</taxon>
        <taxon>Agaricales</taxon>
        <taxon>Marasmiineae</taxon>
        <taxon>Physalacriaceae</taxon>
        <taxon>Armillaria</taxon>
    </lineage>
</organism>
<protein>
    <submittedName>
        <fullName evidence="2">Uncharacterized protein</fullName>
    </submittedName>
</protein>
<dbReference type="AlphaFoldDB" id="A0A284RSL0"/>
<keyword evidence="3" id="KW-1185">Reference proteome</keyword>
<dbReference type="Proteomes" id="UP000219338">
    <property type="component" value="Unassembled WGS sequence"/>
</dbReference>
<evidence type="ECO:0000313" key="3">
    <source>
        <dbReference type="Proteomes" id="UP000219338"/>
    </source>
</evidence>
<feature type="region of interest" description="Disordered" evidence="1">
    <location>
        <begin position="60"/>
        <end position="102"/>
    </location>
</feature>
<name>A0A284RSL0_ARMOS</name>
<proteinExistence type="predicted"/>
<reference evidence="3" key="1">
    <citation type="journal article" date="2017" name="Nat. Ecol. Evol.">
        <title>Genome expansion and lineage-specific genetic innovations in the forest pathogenic fungi Armillaria.</title>
        <authorList>
            <person name="Sipos G."/>
            <person name="Prasanna A.N."/>
            <person name="Walter M.C."/>
            <person name="O'Connor E."/>
            <person name="Balint B."/>
            <person name="Krizsan K."/>
            <person name="Kiss B."/>
            <person name="Hess J."/>
            <person name="Varga T."/>
            <person name="Slot J."/>
            <person name="Riley R."/>
            <person name="Boka B."/>
            <person name="Rigling D."/>
            <person name="Barry K."/>
            <person name="Lee J."/>
            <person name="Mihaltcheva S."/>
            <person name="LaButti K."/>
            <person name="Lipzen A."/>
            <person name="Waldron R."/>
            <person name="Moloney N.M."/>
            <person name="Sperisen C."/>
            <person name="Kredics L."/>
            <person name="Vagvoelgyi C."/>
            <person name="Patrignani A."/>
            <person name="Fitzpatrick D."/>
            <person name="Nagy I."/>
            <person name="Doyle S."/>
            <person name="Anderson J.B."/>
            <person name="Grigoriev I.V."/>
            <person name="Gueldener U."/>
            <person name="Muensterkoetter M."/>
            <person name="Nagy L.G."/>
        </authorList>
    </citation>
    <scope>NUCLEOTIDE SEQUENCE [LARGE SCALE GENOMIC DNA]</scope>
    <source>
        <strain evidence="3">C18/9</strain>
    </source>
</reference>